<dbReference type="Pfam" id="PF04107">
    <property type="entry name" value="GCS2"/>
    <property type="match status" value="1"/>
</dbReference>
<evidence type="ECO:0000256" key="3">
    <source>
        <dbReference type="ARBA" id="ARBA00022840"/>
    </source>
</evidence>
<comment type="similarity">
    <text evidence="5 6">Belongs to the glutamate--cysteine ligase type 2 family. EgtA subfamily.</text>
</comment>
<dbReference type="Gene3D" id="3.30.590.20">
    <property type="match status" value="1"/>
</dbReference>
<evidence type="ECO:0000313" key="8">
    <source>
        <dbReference type="EMBL" id="MFF8275840.1"/>
    </source>
</evidence>
<protein>
    <recommendedName>
        <fullName evidence="5">Glutamate--cysteine ligase EgtA</fullName>
        <ecNumber evidence="5">6.3.2.2</ecNumber>
    </recommendedName>
    <alternativeName>
        <fullName evidence="5">Gamma-glutamylcysteine synthase</fullName>
        <shortName evidence="5">GCS</shortName>
        <shortName evidence="5">Gamma-ECS</shortName>
    </alternativeName>
</protein>
<dbReference type="InterPro" id="IPR035434">
    <property type="entry name" value="GCL_bact_plant"/>
</dbReference>
<dbReference type="InterPro" id="IPR014746">
    <property type="entry name" value="Gln_synth/guanido_kin_cat_dom"/>
</dbReference>
<keyword evidence="2 5" id="KW-0547">Nucleotide-binding</keyword>
<dbReference type="HAMAP" id="MF_02034">
    <property type="entry name" value="EgtA"/>
    <property type="match status" value="1"/>
</dbReference>
<evidence type="ECO:0000256" key="6">
    <source>
        <dbReference type="PIRNR" id="PIRNR017901"/>
    </source>
</evidence>
<accession>A0ABW6Y7R0</accession>
<comment type="catalytic activity">
    <reaction evidence="4 5 6">
        <text>L-cysteine + L-glutamate + ATP = gamma-L-glutamyl-L-cysteine + ADP + phosphate + H(+)</text>
        <dbReference type="Rhea" id="RHEA:13285"/>
        <dbReference type="ChEBI" id="CHEBI:15378"/>
        <dbReference type="ChEBI" id="CHEBI:29985"/>
        <dbReference type="ChEBI" id="CHEBI:30616"/>
        <dbReference type="ChEBI" id="CHEBI:35235"/>
        <dbReference type="ChEBI" id="CHEBI:43474"/>
        <dbReference type="ChEBI" id="CHEBI:58173"/>
        <dbReference type="ChEBI" id="CHEBI:456216"/>
        <dbReference type="EC" id="6.3.2.2"/>
    </reaction>
</comment>
<dbReference type="EMBL" id="JBIBSM010000003">
    <property type="protein sequence ID" value="MFF8275840.1"/>
    <property type="molecule type" value="Genomic_DNA"/>
</dbReference>
<dbReference type="EC" id="6.3.2.2" evidence="5"/>
<evidence type="ECO:0000256" key="1">
    <source>
        <dbReference type="ARBA" id="ARBA00022598"/>
    </source>
</evidence>
<evidence type="ECO:0000256" key="4">
    <source>
        <dbReference type="ARBA" id="ARBA00048819"/>
    </source>
</evidence>
<dbReference type="RefSeq" id="WP_391933445.1">
    <property type="nucleotide sequence ID" value="NZ_JBIBSM010000003.1"/>
</dbReference>
<name>A0ABW6Y7R0_9ACTN</name>
<dbReference type="PIRSF" id="PIRSF017901">
    <property type="entry name" value="GCL"/>
    <property type="match status" value="1"/>
</dbReference>
<comment type="function">
    <text evidence="5">Catalyzes the synthesis of gamma-glutamylcysteine (gamma-GC). This compound is used as substrate for the biosynthesis of the low-molecular thiol compound ergothioneine.</text>
</comment>
<evidence type="ECO:0000313" key="9">
    <source>
        <dbReference type="Proteomes" id="UP001603013"/>
    </source>
</evidence>
<dbReference type="InterPro" id="IPR006336">
    <property type="entry name" value="GCS2"/>
</dbReference>
<comment type="caution">
    <text evidence="8">The sequence shown here is derived from an EMBL/GenBank/DDBJ whole genome shotgun (WGS) entry which is preliminary data.</text>
</comment>
<feature type="compositionally biased region" description="Basic and acidic residues" evidence="7">
    <location>
        <begin position="15"/>
        <end position="25"/>
    </location>
</feature>
<evidence type="ECO:0000256" key="5">
    <source>
        <dbReference type="HAMAP-Rule" id="MF_02034"/>
    </source>
</evidence>
<dbReference type="NCBIfam" id="TIGR03444">
    <property type="entry name" value="EgtA_Cys_ligase"/>
    <property type="match status" value="1"/>
</dbReference>
<feature type="region of interest" description="Disordered" evidence="7">
    <location>
        <begin position="1"/>
        <end position="25"/>
    </location>
</feature>
<comment type="pathway">
    <text evidence="5">Amino-acid biosynthesis; ergothioneine biosynthesis.</text>
</comment>
<dbReference type="PANTHER" id="PTHR34378">
    <property type="entry name" value="GLUTAMATE--CYSTEINE LIGASE, CHLOROPLASTIC"/>
    <property type="match status" value="1"/>
</dbReference>
<keyword evidence="1 5" id="KW-0436">Ligase</keyword>
<dbReference type="PANTHER" id="PTHR34378:SF1">
    <property type="entry name" value="GLUTAMATE--CYSTEINE LIGASE, CHLOROPLASTIC"/>
    <property type="match status" value="1"/>
</dbReference>
<gene>
    <name evidence="5 8" type="primary">egtA</name>
    <name evidence="8" type="ORF">ACF05T_06945</name>
</gene>
<dbReference type="GO" id="GO:0004357">
    <property type="term" value="F:glutamate-cysteine ligase activity"/>
    <property type="evidence" value="ECO:0007669"/>
    <property type="project" value="UniProtKB-EC"/>
</dbReference>
<reference evidence="8 9" key="1">
    <citation type="submission" date="2024-10" db="EMBL/GenBank/DDBJ databases">
        <title>The Natural Products Discovery Center: Release of the First 8490 Sequenced Strains for Exploring Actinobacteria Biosynthetic Diversity.</title>
        <authorList>
            <person name="Kalkreuter E."/>
            <person name="Kautsar S.A."/>
            <person name="Yang D."/>
            <person name="Bader C.D."/>
            <person name="Teijaro C.N."/>
            <person name="Fluegel L."/>
            <person name="Davis C.M."/>
            <person name="Simpson J.R."/>
            <person name="Lauterbach L."/>
            <person name="Steele A.D."/>
            <person name="Gui C."/>
            <person name="Meng S."/>
            <person name="Li G."/>
            <person name="Viehrig K."/>
            <person name="Ye F."/>
            <person name="Su P."/>
            <person name="Kiefer A.F."/>
            <person name="Nichols A."/>
            <person name="Cepeda A.J."/>
            <person name="Yan W."/>
            <person name="Fan B."/>
            <person name="Jiang Y."/>
            <person name="Adhikari A."/>
            <person name="Zheng C.-J."/>
            <person name="Schuster L."/>
            <person name="Cowan T.M."/>
            <person name="Smanski M.J."/>
            <person name="Chevrette M.G."/>
            <person name="De Carvalho L.P.S."/>
            <person name="Shen B."/>
        </authorList>
    </citation>
    <scope>NUCLEOTIDE SEQUENCE [LARGE SCALE GENOMIC DNA]</scope>
    <source>
        <strain evidence="8 9">NPDC015755</strain>
    </source>
</reference>
<evidence type="ECO:0000256" key="7">
    <source>
        <dbReference type="SAM" id="MobiDB-lite"/>
    </source>
</evidence>
<keyword evidence="9" id="KW-1185">Reference proteome</keyword>
<sequence>MSSNGIPSSGPPLTEGRRLTESRRLTEDEAEDLLRCICFKTGPPRTVGVEVEWLVHELGDPRLPVPPHRLASAVDTVRALPLASALTFEPGGQLELSSPPAASLMECLDTVTADLHAVREALGRSGLTLSGYGVDPWQAPRRRVLHEPRYDAMEAFFDRTGPAGRAMMRESASVQVCLDAGHEEPGPLGYHRRWQLAHLLGAVLVAAFANSPLHGGRRTGWRSTRQALWTDLDPARALAPPADGEPRAVWAAHVLDAPVMCVRGDDAPWEVPEGLTFREWLRTGRPRPADEDDLHYHLTTLFPPVRPRGHLELRMIDAQPGADGWIVPVAVTTALFEDPEAAETVYRAVKPLAEQAGSQAAPRNPLWRTAARDALSDPDLHAAALVAFPAALEALPRIGASDAVLRAVAAFHERHVIPGGCPADELQEMAS</sequence>
<dbReference type="InterPro" id="IPR017809">
    <property type="entry name" value="EgtA_Actinobacteria"/>
</dbReference>
<proteinExistence type="inferred from homology"/>
<dbReference type="SUPFAM" id="SSF55931">
    <property type="entry name" value="Glutamine synthetase/guanido kinase"/>
    <property type="match status" value="1"/>
</dbReference>
<organism evidence="8 9">
    <name type="scientific">Streptomyces lateritius</name>
    <dbReference type="NCBI Taxonomy" id="67313"/>
    <lineage>
        <taxon>Bacteria</taxon>
        <taxon>Bacillati</taxon>
        <taxon>Actinomycetota</taxon>
        <taxon>Actinomycetes</taxon>
        <taxon>Kitasatosporales</taxon>
        <taxon>Streptomycetaceae</taxon>
        <taxon>Streptomyces</taxon>
    </lineage>
</organism>
<evidence type="ECO:0000256" key="2">
    <source>
        <dbReference type="ARBA" id="ARBA00022741"/>
    </source>
</evidence>
<dbReference type="Proteomes" id="UP001603013">
    <property type="component" value="Unassembled WGS sequence"/>
</dbReference>
<keyword evidence="3 5" id="KW-0067">ATP-binding</keyword>